<dbReference type="InterPro" id="IPR023214">
    <property type="entry name" value="HAD_sf"/>
</dbReference>
<keyword evidence="2" id="KW-1185">Reference proteome</keyword>
<dbReference type="GO" id="GO:0008967">
    <property type="term" value="F:phosphoglycolate phosphatase activity"/>
    <property type="evidence" value="ECO:0007669"/>
    <property type="project" value="TreeGrafter"/>
</dbReference>
<evidence type="ECO:0000313" key="2">
    <source>
        <dbReference type="Proteomes" id="UP001168575"/>
    </source>
</evidence>
<comment type="caution">
    <text evidence="1">The sequence shown here is derived from an EMBL/GenBank/DDBJ whole genome shotgun (WGS) entry which is preliminary data.</text>
</comment>
<keyword evidence="1" id="KW-0378">Hydrolase</keyword>
<dbReference type="Gene3D" id="1.10.150.240">
    <property type="entry name" value="Putative phosphatase, domain 2"/>
    <property type="match status" value="1"/>
</dbReference>
<dbReference type="SFLD" id="SFLDG01129">
    <property type="entry name" value="C1.5:_HAD__Beta-PGM__Phosphata"/>
    <property type="match status" value="1"/>
</dbReference>
<dbReference type="Proteomes" id="UP001168575">
    <property type="component" value="Unassembled WGS sequence"/>
</dbReference>
<dbReference type="PANTHER" id="PTHR43434">
    <property type="entry name" value="PHOSPHOGLYCOLATE PHOSPHATASE"/>
    <property type="match status" value="1"/>
</dbReference>
<dbReference type="PANTHER" id="PTHR43434:SF24">
    <property type="entry name" value="HYDROLASE-RELATED"/>
    <property type="match status" value="1"/>
</dbReference>
<dbReference type="Gene3D" id="3.40.50.1000">
    <property type="entry name" value="HAD superfamily/HAD-like"/>
    <property type="match status" value="1"/>
</dbReference>
<dbReference type="EMBL" id="JAUMVS010000074">
    <property type="protein sequence ID" value="MDO4841987.1"/>
    <property type="molecule type" value="Genomic_DNA"/>
</dbReference>
<dbReference type="SUPFAM" id="SSF56784">
    <property type="entry name" value="HAD-like"/>
    <property type="match status" value="1"/>
</dbReference>
<dbReference type="InterPro" id="IPR041492">
    <property type="entry name" value="HAD_2"/>
</dbReference>
<sequence>MIDNVKCVVFDNDGTIADTSDLIVPCMHYATEKVLGKTWPDEFCSSMIGIPLADQAKHYTDNPELQDELCRVYRERNEEFHDSLIKKFPGCKEALAEMSAAGLTLAVATSKLRTVCNRGLQILEIKEYMNTVVGAEDTERHKPFGDPIVYTAEQLGFTVDQCAYVGDAPFDMRAAKDAHVTAVGVTWGFYDEQILIDEHADYICHDFRELANLFL</sequence>
<dbReference type="AlphaFoldDB" id="A0AA43RHM6"/>
<dbReference type="GO" id="GO:0006281">
    <property type="term" value="P:DNA repair"/>
    <property type="evidence" value="ECO:0007669"/>
    <property type="project" value="TreeGrafter"/>
</dbReference>
<dbReference type="InterPro" id="IPR036412">
    <property type="entry name" value="HAD-like_sf"/>
</dbReference>
<dbReference type="InterPro" id="IPR050155">
    <property type="entry name" value="HAD-like_hydrolase_sf"/>
</dbReference>
<evidence type="ECO:0000313" key="1">
    <source>
        <dbReference type="EMBL" id="MDO4841987.1"/>
    </source>
</evidence>
<accession>A0AA43RHM6</accession>
<gene>
    <name evidence="1" type="ORF">Q3982_04845</name>
</gene>
<dbReference type="InterPro" id="IPR023198">
    <property type="entry name" value="PGP-like_dom2"/>
</dbReference>
<dbReference type="Pfam" id="PF13419">
    <property type="entry name" value="HAD_2"/>
    <property type="match status" value="1"/>
</dbReference>
<name>A0AA43RHM6_9ACTN</name>
<dbReference type="SFLD" id="SFLDS00003">
    <property type="entry name" value="Haloacid_Dehalogenase"/>
    <property type="match status" value="1"/>
</dbReference>
<reference evidence="1" key="1">
    <citation type="submission" date="2023-07" db="EMBL/GenBank/DDBJ databases">
        <title>Between Cages and Wild: Unraveling the Impact of Captivity on Animal Microbiomes and Antimicrobial Resistance.</title>
        <authorList>
            <person name="Schmartz G.P."/>
            <person name="Rehner J."/>
            <person name="Schuff M.J."/>
            <person name="Becker S.L."/>
            <person name="Kravczyk M."/>
            <person name="Gurevich A."/>
            <person name="Francke R."/>
            <person name="Mueller R."/>
            <person name="Keller V."/>
            <person name="Keller A."/>
        </authorList>
    </citation>
    <scope>NUCLEOTIDE SEQUENCE</scope>
    <source>
        <strain evidence="1">S12M_St_49</strain>
    </source>
</reference>
<dbReference type="GO" id="GO:0005829">
    <property type="term" value="C:cytosol"/>
    <property type="evidence" value="ECO:0007669"/>
    <property type="project" value="TreeGrafter"/>
</dbReference>
<organism evidence="1 2">
    <name type="scientific">Phoenicibacter congonensis</name>
    <dbReference type="NCBI Taxonomy" id="1944646"/>
    <lineage>
        <taxon>Bacteria</taxon>
        <taxon>Bacillati</taxon>
        <taxon>Actinomycetota</taxon>
        <taxon>Coriobacteriia</taxon>
        <taxon>Eggerthellales</taxon>
        <taxon>Eggerthellaceae</taxon>
        <taxon>Phoenicibacter</taxon>
    </lineage>
</organism>
<proteinExistence type="predicted"/>
<protein>
    <submittedName>
        <fullName evidence="1">HAD family hydrolase</fullName>
    </submittedName>
</protein>